<evidence type="ECO:0000313" key="5">
    <source>
        <dbReference type="EMBL" id="QDU31668.1"/>
    </source>
</evidence>
<feature type="chain" id="PRO_5021805399" description="Outer membrane protein beta-barrel domain-containing protein" evidence="3">
    <location>
        <begin position="30"/>
        <end position="348"/>
    </location>
</feature>
<feature type="region of interest" description="Disordered" evidence="2">
    <location>
        <begin position="61"/>
        <end position="100"/>
    </location>
</feature>
<keyword evidence="1 3" id="KW-0732">Signal</keyword>
<dbReference type="InterPro" id="IPR011250">
    <property type="entry name" value="OMP/PagP_B-barrel"/>
</dbReference>
<dbReference type="KEGG" id="aagg:ETAA8_68280"/>
<evidence type="ECO:0000256" key="1">
    <source>
        <dbReference type="ARBA" id="ARBA00022729"/>
    </source>
</evidence>
<dbReference type="RefSeq" id="WP_145099182.1">
    <property type="nucleotide sequence ID" value="NZ_CP036274.1"/>
</dbReference>
<name>A0A517YN77_9BACT</name>
<organism evidence="5 6">
    <name type="scientific">Anatilimnocola aggregata</name>
    <dbReference type="NCBI Taxonomy" id="2528021"/>
    <lineage>
        <taxon>Bacteria</taxon>
        <taxon>Pseudomonadati</taxon>
        <taxon>Planctomycetota</taxon>
        <taxon>Planctomycetia</taxon>
        <taxon>Pirellulales</taxon>
        <taxon>Pirellulaceae</taxon>
        <taxon>Anatilimnocola</taxon>
    </lineage>
</organism>
<evidence type="ECO:0000259" key="4">
    <source>
        <dbReference type="Pfam" id="PF13505"/>
    </source>
</evidence>
<protein>
    <recommendedName>
        <fullName evidence="4">Outer membrane protein beta-barrel domain-containing protein</fullName>
    </recommendedName>
</protein>
<dbReference type="AlphaFoldDB" id="A0A517YN77"/>
<dbReference type="Gene3D" id="2.40.160.20">
    <property type="match status" value="1"/>
</dbReference>
<feature type="signal peptide" evidence="3">
    <location>
        <begin position="1"/>
        <end position="29"/>
    </location>
</feature>
<reference evidence="5 6" key="1">
    <citation type="submission" date="2019-02" db="EMBL/GenBank/DDBJ databases">
        <title>Deep-cultivation of Planctomycetes and their phenomic and genomic characterization uncovers novel biology.</title>
        <authorList>
            <person name="Wiegand S."/>
            <person name="Jogler M."/>
            <person name="Boedeker C."/>
            <person name="Pinto D."/>
            <person name="Vollmers J."/>
            <person name="Rivas-Marin E."/>
            <person name="Kohn T."/>
            <person name="Peeters S.H."/>
            <person name="Heuer A."/>
            <person name="Rast P."/>
            <person name="Oberbeckmann S."/>
            <person name="Bunk B."/>
            <person name="Jeske O."/>
            <person name="Meyerdierks A."/>
            <person name="Storesund J.E."/>
            <person name="Kallscheuer N."/>
            <person name="Luecker S."/>
            <person name="Lage O.M."/>
            <person name="Pohl T."/>
            <person name="Merkel B.J."/>
            <person name="Hornburger P."/>
            <person name="Mueller R.-W."/>
            <person name="Bruemmer F."/>
            <person name="Labrenz M."/>
            <person name="Spormann A.M."/>
            <person name="Op den Camp H."/>
            <person name="Overmann J."/>
            <person name="Amann R."/>
            <person name="Jetten M.S.M."/>
            <person name="Mascher T."/>
            <person name="Medema M.H."/>
            <person name="Devos D.P."/>
            <person name="Kaster A.-K."/>
            <person name="Ovreas L."/>
            <person name="Rohde M."/>
            <person name="Galperin M.Y."/>
            <person name="Jogler C."/>
        </authorList>
    </citation>
    <scope>NUCLEOTIDE SEQUENCE [LARGE SCALE GENOMIC DNA]</scope>
    <source>
        <strain evidence="5 6">ETA_A8</strain>
    </source>
</reference>
<feature type="domain" description="Outer membrane protein beta-barrel" evidence="4">
    <location>
        <begin position="182"/>
        <end position="329"/>
    </location>
</feature>
<gene>
    <name evidence="5" type="ORF">ETAA8_68280</name>
</gene>
<dbReference type="OrthoDB" id="251906at2"/>
<sequence length="348" mass="38427" precursor="true">MFSCEPSSKCAITLVVLGCCALLATTSFSQTPARQAVGRGPINPLRALPTSAGVLQAQATEPLPSPLRGPPTGNNPFADSATEPRLAPTQIGPMQPVPAPGERLLLEQNSAQGWPADAPAYDQLEHHGGGHGSHGHPPRDAWFAHDDPNDIARHTGWGEPLVGTSWRNRPWYWGIFMGGILNDGIVGGHVEQDNAPFLGLRLGNDFDHFWGWEGRYAFARTELFNGVGAPIAEEGRNYYVDVALLHYPWGDSRWRPYFLAGLGFANFRFENDLGQRIDDTALTIPLGIGLKHYYSPWFSLRFDAVDNFAIGTSRLDTMHNFSLMVGVEFRFGGNRPNYFPWHGNTTFW</sequence>
<evidence type="ECO:0000256" key="2">
    <source>
        <dbReference type="SAM" id="MobiDB-lite"/>
    </source>
</evidence>
<dbReference type="InterPro" id="IPR027385">
    <property type="entry name" value="Beta-barrel_OMP"/>
</dbReference>
<dbReference type="EMBL" id="CP036274">
    <property type="protein sequence ID" value="QDU31668.1"/>
    <property type="molecule type" value="Genomic_DNA"/>
</dbReference>
<dbReference type="Proteomes" id="UP000315017">
    <property type="component" value="Chromosome"/>
</dbReference>
<proteinExistence type="predicted"/>
<evidence type="ECO:0000256" key="3">
    <source>
        <dbReference type="SAM" id="SignalP"/>
    </source>
</evidence>
<dbReference type="SUPFAM" id="SSF56925">
    <property type="entry name" value="OMPA-like"/>
    <property type="match status" value="1"/>
</dbReference>
<keyword evidence="6" id="KW-1185">Reference proteome</keyword>
<evidence type="ECO:0000313" key="6">
    <source>
        <dbReference type="Proteomes" id="UP000315017"/>
    </source>
</evidence>
<accession>A0A517YN77</accession>
<dbReference type="Pfam" id="PF13505">
    <property type="entry name" value="OMP_b-brl"/>
    <property type="match status" value="1"/>
</dbReference>